<evidence type="ECO:0000313" key="2">
    <source>
        <dbReference type="EMBL" id="KAB6028295.1"/>
    </source>
</evidence>
<keyword evidence="1" id="KW-0732">Signal</keyword>
<comment type="caution">
    <text evidence="3">The sequence shown here is derived from an EMBL/GenBank/DDBJ whole genome shotgun (WGS) entry which is preliminary data.</text>
</comment>
<dbReference type="EMBL" id="LNKH01000012">
    <property type="protein sequence ID" value="OSG94865.1"/>
    <property type="molecule type" value="Genomic_DNA"/>
</dbReference>
<dbReference type="EMBL" id="QRVT01000007">
    <property type="protein sequence ID" value="RGS64086.1"/>
    <property type="molecule type" value="Genomic_DNA"/>
</dbReference>
<evidence type="ECO:0000313" key="9">
    <source>
        <dbReference type="Proteomes" id="UP000470926"/>
    </source>
</evidence>
<name>A0A1E7XYJ9_BIFAD</name>
<gene>
    <name evidence="4" type="ORF">AL0462_1706</name>
    <name evidence="3" type="ORF">BBK15_08650</name>
    <name evidence="5" type="ORF">DWX79_08675</name>
    <name evidence="2" type="ORF">GA542_09655</name>
</gene>
<dbReference type="AlphaFoldDB" id="A0A1E7XYJ9"/>
<evidence type="ECO:0000313" key="5">
    <source>
        <dbReference type="EMBL" id="RGS64086.1"/>
    </source>
</evidence>
<dbReference type="OrthoDB" id="4954363at2"/>
<dbReference type="Proteomes" id="UP000193905">
    <property type="component" value="Unassembled WGS sequence"/>
</dbReference>
<reference evidence="2 9" key="4">
    <citation type="journal article" date="2019" name="Nat. Med.">
        <title>A library of human gut bacterial isolates paired with longitudinal multiomics data enables mechanistic microbiome research.</title>
        <authorList>
            <person name="Poyet M."/>
            <person name="Groussin M."/>
            <person name="Gibbons S.M."/>
            <person name="Avila-Pacheco J."/>
            <person name="Jiang X."/>
            <person name="Kearney S.M."/>
            <person name="Perrotta A.R."/>
            <person name="Berdy B."/>
            <person name="Zhao S."/>
            <person name="Lieberman T.D."/>
            <person name="Swanson P.K."/>
            <person name="Smith M."/>
            <person name="Roesemann S."/>
            <person name="Alexander J.E."/>
            <person name="Rich S.A."/>
            <person name="Livny J."/>
            <person name="Vlamakis H."/>
            <person name="Clish C."/>
            <person name="Bullock K."/>
            <person name="Deik A."/>
            <person name="Scott J."/>
            <person name="Pierce K.A."/>
            <person name="Xavier R.J."/>
            <person name="Alm E.J."/>
        </authorList>
    </citation>
    <scope>NUCLEOTIDE SEQUENCE [LARGE SCALE GENOMIC DNA]</scope>
    <source>
        <strain evidence="2 9">BIOML-A26</strain>
    </source>
</reference>
<sequence length="177" mass="19337">MKIVKRISALFIGLALMVALPVTAHASTNDDQQDIASLDMSVIDVQIQSRGVMTAEDLYDFLQSDAEKTVDIDAETGKITAVSEGITKPRITVNNICNGHDSCLIHNRVPYADFGFSGTGTKTGNWPYRISWETGSHTAKAWYRHGYDVVGWGTKFGPHTKANMNAPVTAVQVTNYS</sequence>
<evidence type="ECO:0000256" key="1">
    <source>
        <dbReference type="SAM" id="SignalP"/>
    </source>
</evidence>
<evidence type="ECO:0000313" key="7">
    <source>
        <dbReference type="Proteomes" id="UP000193905"/>
    </source>
</evidence>
<dbReference type="Proteomes" id="UP000175684">
    <property type="component" value="Unassembled WGS sequence"/>
</dbReference>
<reference evidence="4 7" key="1">
    <citation type="journal article" date="2016" name="Sci. Rep.">
        <title>Evaluation of genetic diversity among strains of the human gut commensal Bifidobacterium adolescentis.</title>
        <authorList>
            <person name="Duranti S."/>
            <person name="Milani C."/>
            <person name="Lugli G.A."/>
            <person name="Mancabelli L."/>
            <person name="Turroni F."/>
            <person name="Ferrario C."/>
            <person name="Mangifesta M."/>
            <person name="Viappiani A."/>
            <person name="Sanchez B."/>
            <person name="Margolles A."/>
            <person name="van Sinderen D."/>
            <person name="Ventura M."/>
        </authorList>
    </citation>
    <scope>NUCLEOTIDE SEQUENCE [LARGE SCALE GENOMIC DNA]</scope>
    <source>
        <strain evidence="4 7">AL46-2</strain>
    </source>
</reference>
<reference evidence="5 8" key="3">
    <citation type="submission" date="2018-08" db="EMBL/GenBank/DDBJ databases">
        <title>A genome reference for cultivated species of the human gut microbiota.</title>
        <authorList>
            <person name="Zou Y."/>
            <person name="Xue W."/>
            <person name="Luo G."/>
        </authorList>
    </citation>
    <scope>NUCLEOTIDE SEQUENCE [LARGE SCALE GENOMIC DNA]</scope>
    <source>
        <strain evidence="5 8">AF21-27</strain>
    </source>
</reference>
<evidence type="ECO:0000313" key="8">
    <source>
        <dbReference type="Proteomes" id="UP000285462"/>
    </source>
</evidence>
<feature type="chain" id="PRO_5009208531" evidence="1">
    <location>
        <begin position="27"/>
        <end position="177"/>
    </location>
</feature>
<protein>
    <submittedName>
        <fullName evidence="3">Uncharacterized protein</fullName>
    </submittedName>
</protein>
<reference evidence="3 6" key="2">
    <citation type="submission" date="2016-07" db="EMBL/GenBank/DDBJ databases">
        <title>Draft Genome Sequence of Bifidobacterium adolescentis strain Km 4.</title>
        <authorList>
            <person name="Danilenko V.N."/>
        </authorList>
    </citation>
    <scope>NUCLEOTIDE SEQUENCE [LARGE SCALE GENOMIC DNA]</scope>
    <source>
        <strain evidence="3 6">Km 4</strain>
    </source>
</reference>
<evidence type="ECO:0000313" key="4">
    <source>
        <dbReference type="EMBL" id="OSG94865.1"/>
    </source>
</evidence>
<evidence type="ECO:0000313" key="6">
    <source>
        <dbReference type="Proteomes" id="UP000175684"/>
    </source>
</evidence>
<dbReference type="Proteomes" id="UP000285462">
    <property type="component" value="Unassembled WGS sequence"/>
</dbReference>
<dbReference type="Proteomes" id="UP000470926">
    <property type="component" value="Unassembled WGS sequence"/>
</dbReference>
<dbReference type="EMBL" id="WDFR01000008">
    <property type="protein sequence ID" value="KAB6028295.1"/>
    <property type="molecule type" value="Genomic_DNA"/>
</dbReference>
<dbReference type="EMBL" id="MAXD01000009">
    <property type="protein sequence ID" value="OFA33896.1"/>
    <property type="molecule type" value="Genomic_DNA"/>
</dbReference>
<evidence type="ECO:0000313" key="3">
    <source>
        <dbReference type="EMBL" id="OFA33896.1"/>
    </source>
</evidence>
<organism evidence="3 6">
    <name type="scientific">Bifidobacterium adolescentis</name>
    <dbReference type="NCBI Taxonomy" id="1680"/>
    <lineage>
        <taxon>Bacteria</taxon>
        <taxon>Bacillati</taxon>
        <taxon>Actinomycetota</taxon>
        <taxon>Actinomycetes</taxon>
        <taxon>Bifidobacteriales</taxon>
        <taxon>Bifidobacteriaceae</taxon>
        <taxon>Bifidobacterium</taxon>
    </lineage>
</organism>
<accession>A0A1E7XYJ9</accession>
<dbReference type="RefSeq" id="WP_070122884.1">
    <property type="nucleotide sequence ID" value="NZ_JADMYC010000050.1"/>
</dbReference>
<proteinExistence type="predicted"/>
<feature type="signal peptide" evidence="1">
    <location>
        <begin position="1"/>
        <end position="26"/>
    </location>
</feature>